<keyword evidence="2" id="KW-1185">Reference proteome</keyword>
<dbReference type="Proteomes" id="UP000308271">
    <property type="component" value="Unassembled WGS sequence"/>
</dbReference>
<reference evidence="1 2" key="1">
    <citation type="submission" date="2019-05" db="EMBL/GenBank/DDBJ databases">
        <title>Draft Whole-Genome sequence of the green sulfur bacterium Chlorobaculum thiosulfatiphilum DSM 249.</title>
        <authorList>
            <person name="Meyer T.E."/>
            <person name="Kyndt J.A."/>
        </authorList>
    </citation>
    <scope>NUCLEOTIDE SEQUENCE [LARGE SCALE GENOMIC DNA]</scope>
    <source>
        <strain evidence="1 2">DSM 249</strain>
    </source>
</reference>
<gene>
    <name evidence="1" type="ORF">FGF66_06675</name>
</gene>
<dbReference type="RefSeq" id="WP_139456894.1">
    <property type="nucleotide sequence ID" value="NZ_VDCH01000011.1"/>
</dbReference>
<evidence type="ECO:0000313" key="2">
    <source>
        <dbReference type="Proteomes" id="UP000308271"/>
    </source>
</evidence>
<comment type="caution">
    <text evidence="1">The sequence shown here is derived from an EMBL/GenBank/DDBJ whole genome shotgun (WGS) entry which is preliminary data.</text>
</comment>
<dbReference type="EMBL" id="VDCH01000011">
    <property type="protein sequence ID" value="TNJ38944.1"/>
    <property type="molecule type" value="Genomic_DNA"/>
</dbReference>
<accession>A0A5C4S656</accession>
<organism evidence="1 2">
    <name type="scientific">Chlorobaculum thiosulfatiphilum</name>
    <name type="common">Chlorobium limicola f.sp. thiosulfatophilum</name>
    <dbReference type="NCBI Taxonomy" id="115852"/>
    <lineage>
        <taxon>Bacteria</taxon>
        <taxon>Pseudomonadati</taxon>
        <taxon>Chlorobiota</taxon>
        <taxon>Chlorobiia</taxon>
        <taxon>Chlorobiales</taxon>
        <taxon>Chlorobiaceae</taxon>
        <taxon>Chlorobaculum</taxon>
    </lineage>
</organism>
<sequence>MSGTVSIRGIGRKIQDTNRKYNRYARFSSMNFSGAPLFPARRPANRFFAFWAEMTILSFTAAGCAKRERNPAAIISLTRSGFPAYGNSRQDIAIAHVI</sequence>
<name>A0A5C4S656_CHLTI</name>
<protein>
    <submittedName>
        <fullName evidence="1">Uncharacterized protein</fullName>
    </submittedName>
</protein>
<dbReference type="AlphaFoldDB" id="A0A5C4S656"/>
<evidence type="ECO:0000313" key="1">
    <source>
        <dbReference type="EMBL" id="TNJ38944.1"/>
    </source>
</evidence>
<proteinExistence type="predicted"/>